<evidence type="ECO:0000313" key="3">
    <source>
        <dbReference type="Proteomes" id="UP000054771"/>
    </source>
</evidence>
<dbReference type="InterPro" id="IPR010730">
    <property type="entry name" value="HET"/>
</dbReference>
<evidence type="ECO:0000259" key="1">
    <source>
        <dbReference type="Pfam" id="PF06985"/>
    </source>
</evidence>
<dbReference type="STRING" id="454130.A0A0U5GHJ5"/>
<protein>
    <recommendedName>
        <fullName evidence="1">Heterokaryon incompatibility domain-containing protein</fullName>
    </recommendedName>
</protein>
<proteinExistence type="predicted"/>
<gene>
    <name evidence="2" type="ORF">ASPCAL15015</name>
</gene>
<organism evidence="2 3">
    <name type="scientific">Aspergillus calidoustus</name>
    <dbReference type="NCBI Taxonomy" id="454130"/>
    <lineage>
        <taxon>Eukaryota</taxon>
        <taxon>Fungi</taxon>
        <taxon>Dikarya</taxon>
        <taxon>Ascomycota</taxon>
        <taxon>Pezizomycotina</taxon>
        <taxon>Eurotiomycetes</taxon>
        <taxon>Eurotiomycetidae</taxon>
        <taxon>Eurotiales</taxon>
        <taxon>Aspergillaceae</taxon>
        <taxon>Aspergillus</taxon>
        <taxon>Aspergillus subgen. Nidulantes</taxon>
    </lineage>
</organism>
<evidence type="ECO:0000313" key="2">
    <source>
        <dbReference type="EMBL" id="CEL11921.1"/>
    </source>
</evidence>
<dbReference type="PANTHER" id="PTHR39596:SF2">
    <property type="entry name" value="HET DOMAIN PROTEIN (AFU_ORTHOLOGUE AFUA_1G17550)-RELATED"/>
    <property type="match status" value="1"/>
</dbReference>
<dbReference type="Pfam" id="PF06985">
    <property type="entry name" value="HET"/>
    <property type="match status" value="1"/>
</dbReference>
<dbReference type="PANTHER" id="PTHR39596">
    <property type="match status" value="1"/>
</dbReference>
<accession>A0A0U5GHJ5</accession>
<dbReference type="AlphaFoldDB" id="A0A0U5GHJ5"/>
<dbReference type="EMBL" id="CDMC01000035">
    <property type="protein sequence ID" value="CEL11921.1"/>
    <property type="molecule type" value="Genomic_DNA"/>
</dbReference>
<dbReference type="OrthoDB" id="2426273at2759"/>
<keyword evidence="3" id="KW-1185">Reference proteome</keyword>
<dbReference type="Proteomes" id="UP000054771">
    <property type="component" value="Unassembled WGS sequence"/>
</dbReference>
<name>A0A0U5GHJ5_ASPCI</name>
<reference evidence="3" key="1">
    <citation type="journal article" date="2016" name="Genome Announc.">
        <title>Draft genome sequences of fungus Aspergillus calidoustus.</title>
        <authorList>
            <person name="Horn F."/>
            <person name="Linde J."/>
            <person name="Mattern D.J."/>
            <person name="Walther G."/>
            <person name="Guthke R."/>
            <person name="Scherlach K."/>
            <person name="Martin K."/>
            <person name="Brakhage A.A."/>
            <person name="Petzke L."/>
            <person name="Valiante V."/>
        </authorList>
    </citation>
    <scope>NUCLEOTIDE SEQUENCE [LARGE SCALE GENOMIC DNA]</scope>
    <source>
        <strain evidence="3">SF006504</strain>
    </source>
</reference>
<sequence length="772" mass="87203">MDNILPLSIPHYQLEVPFFGHDVYDNLGFITYPNRRGWDPRHLRDGNYGERSSIDAASFAQAWLFFGTISEVTGVPVRGTGFIDVSEPDGRLLVTTQHLPFYLEIWRAKATRASSTARQKRETREQAKMCLDFLITWIPPVLLVPEHPEVAVSIEILLVTLVNSFKEIYGLETWEVPSAITENKEERVPLPGNNQGIHKYLKARMVAQGWCPYRLESFAYGLPNDALYTLSLMGTSDLRSGHDNCNEDVCVGNYVDDKTYNETPRHAREGCKCGFVRADVEKAISIIEQGQIPIATVNIDSEKQVCLEITPYKPGMIYIAISHVWAHGLGNPDENALRSCQLLELDKLLKRTHEDQNIRDTSTDIKTIYFWIDTLCLPVRPPHCRKAGIKQMRSCYEAAAAVLVLDKHLRRCTIYSPTVTTELLLQIAISDWRFRVWTLQEAIFAKNLIFQFLDGPVDAEELIIAHYSSPACDNFTHINMFLQTNILVALGLDPLAESKKLRVQHYSLLTLFLSLQGRATSKQEDEPVCSASLLGQDNVLDAVLECRTEDRMKEFWRTQGSIPAWVPFLDGPKIEETGYRWAPSTLRSQLRSLTGTPILPDYFFESTESATGSKIRALLNNADVPQELAEFVPGGPWLRITKPGFLLLKQREDNSTLVGPMDDAFRITDDRGHRYNVVRSIGNFNPELPALGGDIAIIVSSFPKFYHPQVLVVSVIKQGLDQGQESDCIRCRVRCRGTLIVGETFPGWLSTTDSTISYSARRMGEDQTWLLE</sequence>
<feature type="domain" description="Heterokaryon incompatibility" evidence="1">
    <location>
        <begin position="318"/>
        <end position="405"/>
    </location>
</feature>
<dbReference type="OMA" id="WRWAPRS"/>